<gene>
    <name evidence="2" type="ORF">SAMN05192558_110134</name>
</gene>
<dbReference type="EMBL" id="FNJB01000010">
    <property type="protein sequence ID" value="SDP56254.1"/>
    <property type="molecule type" value="Genomic_DNA"/>
</dbReference>
<dbReference type="Pfam" id="PF09983">
    <property type="entry name" value="JetD_C"/>
    <property type="match status" value="1"/>
</dbReference>
<dbReference type="Proteomes" id="UP000199651">
    <property type="component" value="Unassembled WGS sequence"/>
</dbReference>
<proteinExistence type="predicted"/>
<organism evidence="2 3">
    <name type="scientific">Actinokineospora alba</name>
    <dbReference type="NCBI Taxonomy" id="504798"/>
    <lineage>
        <taxon>Bacteria</taxon>
        <taxon>Bacillati</taxon>
        <taxon>Actinomycetota</taxon>
        <taxon>Actinomycetes</taxon>
        <taxon>Pseudonocardiales</taxon>
        <taxon>Pseudonocardiaceae</taxon>
        <taxon>Actinokineospora</taxon>
    </lineage>
</organism>
<dbReference type="AlphaFoldDB" id="A0A1H0TQF4"/>
<dbReference type="RefSeq" id="WP_091381002.1">
    <property type="nucleotide sequence ID" value="NZ_FNDV01000010.1"/>
</dbReference>
<reference evidence="3" key="1">
    <citation type="submission" date="2016-10" db="EMBL/GenBank/DDBJ databases">
        <authorList>
            <person name="Varghese N."/>
            <person name="Submissions S."/>
        </authorList>
    </citation>
    <scope>NUCLEOTIDE SEQUENCE [LARGE SCALE GENOMIC DNA]</scope>
    <source>
        <strain evidence="3">IBRC-M 10655</strain>
    </source>
</reference>
<dbReference type="OrthoDB" id="8527901at2"/>
<evidence type="ECO:0000313" key="2">
    <source>
        <dbReference type="EMBL" id="SDP56254.1"/>
    </source>
</evidence>
<evidence type="ECO:0000259" key="1">
    <source>
        <dbReference type="Pfam" id="PF09983"/>
    </source>
</evidence>
<dbReference type="GO" id="GO:0005694">
    <property type="term" value="C:chromosome"/>
    <property type="evidence" value="ECO:0007669"/>
    <property type="project" value="InterPro"/>
</dbReference>
<dbReference type="InterPro" id="IPR036078">
    <property type="entry name" value="Spo11/TopoVI_A_sf"/>
</dbReference>
<dbReference type="STRING" id="504798.SAMN05421871_110134"/>
<feature type="domain" description="Wadjet protein JetD C-terminal" evidence="1">
    <location>
        <begin position="262"/>
        <end position="408"/>
    </location>
</feature>
<dbReference type="SUPFAM" id="SSF56726">
    <property type="entry name" value="DNA topoisomerase IV, alpha subunit"/>
    <property type="match status" value="1"/>
</dbReference>
<accession>A0A1H0TQF4</accession>
<dbReference type="GO" id="GO:0003677">
    <property type="term" value="F:DNA binding"/>
    <property type="evidence" value="ECO:0007669"/>
    <property type="project" value="InterPro"/>
</dbReference>
<dbReference type="InterPro" id="IPR024534">
    <property type="entry name" value="JetD_C"/>
</dbReference>
<keyword evidence="3" id="KW-1185">Reference proteome</keyword>
<name>A0A1H0TQF4_9PSEU</name>
<evidence type="ECO:0000313" key="3">
    <source>
        <dbReference type="Proteomes" id="UP000199651"/>
    </source>
</evidence>
<protein>
    <recommendedName>
        <fullName evidence="1">Wadjet protein JetD C-terminal domain-containing protein</fullName>
    </recommendedName>
</protein>
<sequence>MTVRRITDPALLAWAKTPGGEEFCTKAQEKLAKGRKLDKWLRYKVSATNLADLRALFGHDEGVVNATGVQLRKADTALRRTRFSIGIHLLLVSVGKPVISSQARKRHQDRLNRLRVAEERCLLWEVMRPVPQLDRERHLLETLDLGTTSQVPECSATVTKSWSTYEAAIRAGAYWYPESLTHVPWEKEVASNALSGSKKWTMSQLQAFSRLVGTGLKEAMQWTDALIRVAGPLTWTNQTPIADASLATPWIDIPAQGSLESGELHCSADGVLLVENITTFEHLRRNTDLTQTWLCVWLEGNISKGLIPFLRHIAPRHVAAWCDLDPDGIEIVQSVEKGLERKVVPVGMSPEIWTNGTKLAEKTPDAHLTWQRMAAELAETGPESLRSLAAAIAITGRRCEQESIQFETTPAVVQQLKQLVAGQSSSAEEGRG</sequence>